<dbReference type="AlphaFoldDB" id="A0AAD7VAL6"/>
<evidence type="ECO:0000313" key="2">
    <source>
        <dbReference type="Proteomes" id="UP001234581"/>
    </source>
</evidence>
<evidence type="ECO:0000313" key="1">
    <source>
        <dbReference type="EMBL" id="KAJ8661486.1"/>
    </source>
</evidence>
<dbReference type="GeneID" id="83210168"/>
<dbReference type="RefSeq" id="XP_058346399.1">
    <property type="nucleotide sequence ID" value="XM_058482832.1"/>
</dbReference>
<organism evidence="1 2">
    <name type="scientific">Lichtheimia ornata</name>
    <dbReference type="NCBI Taxonomy" id="688661"/>
    <lineage>
        <taxon>Eukaryota</taxon>
        <taxon>Fungi</taxon>
        <taxon>Fungi incertae sedis</taxon>
        <taxon>Mucoromycota</taxon>
        <taxon>Mucoromycotina</taxon>
        <taxon>Mucoromycetes</taxon>
        <taxon>Mucorales</taxon>
        <taxon>Lichtheimiaceae</taxon>
        <taxon>Lichtheimia</taxon>
    </lineage>
</organism>
<accession>A0AAD7VAL6</accession>
<protein>
    <submittedName>
        <fullName evidence="1">Uncharacterized protein</fullName>
    </submittedName>
</protein>
<dbReference type="Proteomes" id="UP001234581">
    <property type="component" value="Unassembled WGS sequence"/>
</dbReference>
<gene>
    <name evidence="1" type="ORF">O0I10_002752</name>
</gene>
<dbReference type="Pfam" id="PF07173">
    <property type="entry name" value="GRDP-like"/>
    <property type="match status" value="2"/>
</dbReference>
<proteinExistence type="predicted"/>
<name>A0AAD7VAL6_9FUNG</name>
<dbReference type="InterPro" id="IPR009836">
    <property type="entry name" value="GRDP-like"/>
</dbReference>
<sequence length="651" mass="72189">MKYASLPQPPAEEHSVTFPRLNDVVSVENCFYYLSLMERFLKYKRTLGPQLVKVMLARAEMRYARWLRYLNDASKSKSNNPKIAPPIDIGYMWHAHMLSPFRYFEDLARNNQLGVFKSNLPLKLMHRSGLMEGPSPQALSVWRQIYGNDEPYTLTPDNVCIGNVTVACCYCDKDMSCSWVEYTEWRFDPNVGIQCHSCKRETTVYNASLKKLAIDLERTSCRLAGTMLTRRGKLRLLEYPENEAMAKLVEIGNKNFYHPGLFVPGESLDDLISKIHRCSRERSFEKDWLEHIPHIIGCIRGCYHGNPSPFSIDLIQAVSRQHEFNQKAIEVVNWQMPFGIARGIRQYYKFLGLMKRYPGQTLVPTLEIDLAWHTHMLHPQTYRAFTIKRVRQYVNHDDNIDPAQLAKFAEGTNMLWKNNYKGKNLINDNKNANQPMDTGVQEKGFFSKMRSAMLGTNLGDFVDGNLPDGIVLVTPGQKDIHLDTSFHDRRKVRALLQVFHKSGDAQAATYKAIEDTGYGYIGTINCASANVGIDPSAKTTNKSSPPAGTQVLWTKDVDYWATRRFWDKVKRSNLKKKKCNSSDKKIDGEIFSGLGELIGDFAANGGCGGGGCATGGCGSAGAGCSGGAGGGCGGGGGGGGCGGGGGGGGSS</sequence>
<keyword evidence="2" id="KW-1185">Reference proteome</keyword>
<reference evidence="1 2" key="1">
    <citation type="submission" date="2023-03" db="EMBL/GenBank/DDBJ databases">
        <title>Genome sequence of Lichtheimia ornata CBS 291.66.</title>
        <authorList>
            <person name="Mohabir J.T."/>
            <person name="Shea T.P."/>
            <person name="Kurbessoian T."/>
            <person name="Berby B."/>
            <person name="Fontaine J."/>
            <person name="Livny J."/>
            <person name="Gnirke A."/>
            <person name="Stajich J.E."/>
            <person name="Cuomo C.A."/>
        </authorList>
    </citation>
    <scope>NUCLEOTIDE SEQUENCE [LARGE SCALE GENOMIC DNA]</scope>
    <source>
        <strain evidence="1">CBS 291.66</strain>
    </source>
</reference>
<comment type="caution">
    <text evidence="1">The sequence shown here is derived from an EMBL/GenBank/DDBJ whole genome shotgun (WGS) entry which is preliminary data.</text>
</comment>
<dbReference type="EMBL" id="JARTCD010000008">
    <property type="protein sequence ID" value="KAJ8661486.1"/>
    <property type="molecule type" value="Genomic_DNA"/>
</dbReference>
<dbReference type="PANTHER" id="PTHR34365:SF7">
    <property type="entry name" value="GLYCINE-RICH DOMAIN-CONTAINING PROTEIN 1"/>
    <property type="match status" value="1"/>
</dbReference>
<dbReference type="PANTHER" id="PTHR34365">
    <property type="entry name" value="ENOLASE (DUF1399)"/>
    <property type="match status" value="1"/>
</dbReference>